<evidence type="ECO:0000256" key="3">
    <source>
        <dbReference type="ARBA" id="ARBA00022833"/>
    </source>
</evidence>
<evidence type="ECO:0000256" key="1">
    <source>
        <dbReference type="ARBA" id="ARBA00022723"/>
    </source>
</evidence>
<dbReference type="PANTHER" id="PTHR46455:SF1">
    <property type="entry name" value="SET AND MYND DOMAIN CONTAINING, ARTHROPOD-SPECIFIC, MEMBER 2"/>
    <property type="match status" value="1"/>
</dbReference>
<evidence type="ECO:0000256" key="2">
    <source>
        <dbReference type="ARBA" id="ARBA00022771"/>
    </source>
</evidence>
<evidence type="ECO:0000313" key="8">
    <source>
        <dbReference type="Proteomes" id="UP000283509"/>
    </source>
</evidence>
<dbReference type="Proteomes" id="UP000283509">
    <property type="component" value="Unassembled WGS sequence"/>
</dbReference>
<dbReference type="CDD" id="cd20071">
    <property type="entry name" value="SET_SMYD"/>
    <property type="match status" value="1"/>
</dbReference>
<reference evidence="7 8" key="2">
    <citation type="submission" date="2019-01" db="EMBL/GenBank/DDBJ databases">
        <title>The decoding of complex shrimp genome reveals the adaptation for benthos swimmer, frequently molting mechanism and breeding impact on genome.</title>
        <authorList>
            <person name="Sun Y."/>
            <person name="Gao Y."/>
            <person name="Yu Y."/>
        </authorList>
    </citation>
    <scope>NUCLEOTIDE SEQUENCE [LARGE SCALE GENOMIC DNA]</scope>
    <source>
        <tissue evidence="7">Muscle</tissue>
    </source>
</reference>
<dbReference type="PANTHER" id="PTHR46455">
    <property type="entry name" value="SET AND MYND DOMAIN CONTAINING, ARTHROPOD-SPECIFIC, MEMBER 4, ISOFORM A"/>
    <property type="match status" value="1"/>
</dbReference>
<evidence type="ECO:0000313" key="7">
    <source>
        <dbReference type="EMBL" id="ROT76479.1"/>
    </source>
</evidence>
<dbReference type="SUPFAM" id="SSF82199">
    <property type="entry name" value="SET domain"/>
    <property type="match status" value="1"/>
</dbReference>
<dbReference type="OrthoDB" id="265717at2759"/>
<dbReference type="InterPro" id="IPR053010">
    <property type="entry name" value="SET_SmydA-8"/>
</dbReference>
<feature type="domain" description="MYND-type" evidence="6">
    <location>
        <begin position="6"/>
        <end position="42"/>
    </location>
</feature>
<dbReference type="Gene3D" id="2.170.270.10">
    <property type="entry name" value="SET domain"/>
    <property type="match status" value="1"/>
</dbReference>
<comment type="caution">
    <text evidence="7">The sequence shown here is derived from an EMBL/GenBank/DDBJ whole genome shotgun (WGS) entry which is preliminary data.</text>
</comment>
<keyword evidence="3" id="KW-0862">Zinc</keyword>
<dbReference type="Pfam" id="PF00856">
    <property type="entry name" value="SET"/>
    <property type="match status" value="1"/>
</dbReference>
<protein>
    <submittedName>
        <fullName evidence="7">Protein msta, isoform A</fullName>
    </submittedName>
</protein>
<name>A0A3R7MH86_PENVA</name>
<dbReference type="InterPro" id="IPR046341">
    <property type="entry name" value="SET_dom_sf"/>
</dbReference>
<dbReference type="PROSITE" id="PS01360">
    <property type="entry name" value="ZF_MYND_1"/>
    <property type="match status" value="1"/>
</dbReference>
<dbReference type="Pfam" id="PF01753">
    <property type="entry name" value="zf-MYND"/>
    <property type="match status" value="1"/>
</dbReference>
<proteinExistence type="predicted"/>
<dbReference type="InterPro" id="IPR002893">
    <property type="entry name" value="Znf_MYND"/>
</dbReference>
<evidence type="ECO:0000259" key="6">
    <source>
        <dbReference type="PROSITE" id="PS50865"/>
    </source>
</evidence>
<sequence>MAEQKCEVCRKPAKQFCSSCREVFYCSRDCQKQDWKTHKAKCKPFVIKTHPVYGRYMVASRDIRAGEVILKEPHLVIGPKQRSAPVCLGCHKSVTGSYICKGCNFPVCAPSCEISKYHKAECQVLARATGKIRIDNMSAAHPAYECILPLRCILLKESDPKKWEEIRNMQDHVEDIKNTELHNVIQRNTVEFLKHYLKFDGVDSEEVYRVCGILMTNSFELKHHGTKVRGLYAQSAMMAHDCIPNTKHTFETDSTMILRATRVIPKGSAITSTYTNTLWNTLQRRKQIKVAKFFLCNCRRCSDATELGTHLSTLVCSQCGGDVVSTKPLDMDASWACTKCNQSILGRTVFWGNQQLYKELRGFDSSTARPLEQFLEHYQKALHPRHWFFMEAKFAIVKMFGNHPNYRYRDLSREQVEKKVSYCRELLELADVIDPGLSLFRGTLLFELQAALVALAKILLSNEIITKEKTQDYMSEAVTLLHEASEILKHEPEMESGGLDAKLKALSDELDL</sequence>
<keyword evidence="2 4" id="KW-0863">Zinc-finger</keyword>
<dbReference type="GO" id="GO:0008270">
    <property type="term" value="F:zinc ion binding"/>
    <property type="evidence" value="ECO:0007669"/>
    <property type="project" value="UniProtKB-KW"/>
</dbReference>
<organism evidence="7 8">
    <name type="scientific">Penaeus vannamei</name>
    <name type="common">Whiteleg shrimp</name>
    <name type="synonym">Litopenaeus vannamei</name>
    <dbReference type="NCBI Taxonomy" id="6689"/>
    <lineage>
        <taxon>Eukaryota</taxon>
        <taxon>Metazoa</taxon>
        <taxon>Ecdysozoa</taxon>
        <taxon>Arthropoda</taxon>
        <taxon>Crustacea</taxon>
        <taxon>Multicrustacea</taxon>
        <taxon>Malacostraca</taxon>
        <taxon>Eumalacostraca</taxon>
        <taxon>Eucarida</taxon>
        <taxon>Decapoda</taxon>
        <taxon>Dendrobranchiata</taxon>
        <taxon>Penaeoidea</taxon>
        <taxon>Penaeidae</taxon>
        <taxon>Penaeus</taxon>
    </lineage>
</organism>
<dbReference type="GO" id="GO:0008170">
    <property type="term" value="F:N-methyltransferase activity"/>
    <property type="evidence" value="ECO:0007669"/>
    <property type="project" value="UniProtKB-ARBA"/>
</dbReference>
<dbReference type="Gene3D" id="6.10.140.2220">
    <property type="match status" value="2"/>
</dbReference>
<dbReference type="GO" id="GO:0008757">
    <property type="term" value="F:S-adenosylmethionine-dependent methyltransferase activity"/>
    <property type="evidence" value="ECO:0007669"/>
    <property type="project" value="UniProtKB-ARBA"/>
</dbReference>
<evidence type="ECO:0000259" key="5">
    <source>
        <dbReference type="PROSITE" id="PS50280"/>
    </source>
</evidence>
<dbReference type="GO" id="GO:0008276">
    <property type="term" value="F:protein methyltransferase activity"/>
    <property type="evidence" value="ECO:0007669"/>
    <property type="project" value="UniProtKB-ARBA"/>
</dbReference>
<keyword evidence="1" id="KW-0479">Metal-binding</keyword>
<feature type="domain" description="SET" evidence="5">
    <location>
        <begin position="43"/>
        <end position="275"/>
    </location>
</feature>
<dbReference type="EMBL" id="QCYY01001657">
    <property type="protein sequence ID" value="ROT76479.1"/>
    <property type="molecule type" value="Genomic_DNA"/>
</dbReference>
<dbReference type="STRING" id="6689.A0A3R7MH86"/>
<dbReference type="PROSITE" id="PS50865">
    <property type="entry name" value="ZF_MYND_2"/>
    <property type="match status" value="1"/>
</dbReference>
<accession>A0A3R7MH86</accession>
<dbReference type="Gene3D" id="1.10.220.160">
    <property type="match status" value="1"/>
</dbReference>
<reference evidence="7 8" key="1">
    <citation type="submission" date="2018-04" db="EMBL/GenBank/DDBJ databases">
        <authorList>
            <person name="Zhang X."/>
            <person name="Yuan J."/>
            <person name="Li F."/>
            <person name="Xiang J."/>
        </authorList>
    </citation>
    <scope>NUCLEOTIDE SEQUENCE [LARGE SCALE GENOMIC DNA]</scope>
    <source>
        <tissue evidence="7">Muscle</tissue>
    </source>
</reference>
<dbReference type="InterPro" id="IPR001214">
    <property type="entry name" value="SET_dom"/>
</dbReference>
<dbReference type="SUPFAM" id="SSF144232">
    <property type="entry name" value="HIT/MYND zinc finger-like"/>
    <property type="match status" value="1"/>
</dbReference>
<dbReference type="PROSITE" id="PS50280">
    <property type="entry name" value="SET"/>
    <property type="match status" value="1"/>
</dbReference>
<gene>
    <name evidence="7" type="ORF">C7M84_004944</name>
</gene>
<dbReference type="AlphaFoldDB" id="A0A3R7MH86"/>
<keyword evidence="8" id="KW-1185">Reference proteome</keyword>
<evidence type="ECO:0000256" key="4">
    <source>
        <dbReference type="PROSITE-ProRule" id="PRU00134"/>
    </source>
</evidence>